<keyword evidence="3" id="KW-1185">Reference proteome</keyword>
<feature type="region of interest" description="Disordered" evidence="1">
    <location>
        <begin position="151"/>
        <end position="170"/>
    </location>
</feature>
<reference evidence="3" key="1">
    <citation type="submission" date="2016-03" db="EMBL/GenBank/DDBJ databases">
        <authorList>
            <person name="Heylen K."/>
            <person name="De Vos P."/>
            <person name="Vekeman B."/>
        </authorList>
    </citation>
    <scope>NUCLEOTIDE SEQUENCE [LARGE SCALE GENOMIC DNA]</scope>
    <source>
        <strain evidence="3">R-45383</strain>
    </source>
</reference>
<dbReference type="AlphaFoldDB" id="A0A177P175"/>
<evidence type="ECO:0000256" key="1">
    <source>
        <dbReference type="SAM" id="MobiDB-lite"/>
    </source>
</evidence>
<sequence length="170" mass="19834">MIMLGTVLKGSNLNTVRQFEIGQVYGLANFDLSQIDLDKLRQRRRQTKHLNIDHRMSNNAAFFNANGNRLVNKVQRHVNFQLMRFIDTHKIHVKNLRLGRMSLNLLQNGFFSFTVDFHIQHMRVNSLMLQMLNNFIVIQHQHLRGSTSTINNRRNLTDATNPFRSTTSST</sequence>
<proteinExistence type="predicted"/>
<evidence type="ECO:0000313" key="2">
    <source>
        <dbReference type="EMBL" id="OAI23842.1"/>
    </source>
</evidence>
<organism evidence="2 3">
    <name type="scientific">Methylomonas koyamae</name>
    <dbReference type="NCBI Taxonomy" id="702114"/>
    <lineage>
        <taxon>Bacteria</taxon>
        <taxon>Pseudomonadati</taxon>
        <taxon>Pseudomonadota</taxon>
        <taxon>Gammaproteobacteria</taxon>
        <taxon>Methylococcales</taxon>
        <taxon>Methylococcaceae</taxon>
        <taxon>Methylomonas</taxon>
    </lineage>
</organism>
<protein>
    <submittedName>
        <fullName evidence="2">Uncharacterized protein</fullName>
    </submittedName>
</protein>
<name>A0A177P175_9GAMM</name>
<accession>A0A177P175</accession>
<dbReference type="EMBL" id="LUUK01000054">
    <property type="protein sequence ID" value="OAI23842.1"/>
    <property type="molecule type" value="Genomic_DNA"/>
</dbReference>
<comment type="caution">
    <text evidence="2">The sequence shown here is derived from an EMBL/GenBank/DDBJ whole genome shotgun (WGS) entry which is preliminary data.</text>
</comment>
<gene>
    <name evidence="2" type="ORF">A1355_21370</name>
</gene>
<dbReference type="Proteomes" id="UP000077628">
    <property type="component" value="Unassembled WGS sequence"/>
</dbReference>
<evidence type="ECO:0000313" key="3">
    <source>
        <dbReference type="Proteomes" id="UP000077628"/>
    </source>
</evidence>